<dbReference type="EC" id="2.7.11.1" evidence="1"/>
<gene>
    <name evidence="12" type="primary">DSK1</name>
    <name evidence="12" type="ORF">HK097_003990</name>
</gene>
<sequence length="537" mass="59012">MSSYSTTIKKAKQVAAQSAAAKKKRKNPSGANAPSATAPPASLSVVTKKPSRLRVDGDYSDASDSELELSSASVNSEEEESEFSEEEEDAEDYCKGGYHPVQIGDKFNEGRYTILRKLGWGHFSTVWLAQDHKFDRPCALKIVKSAPHYTETALDEIKLLDKVVSANRNSPERKCVVELLDWFKHRGPHGTHICMAFEVLGPNLLTLIRQYHHHGIPVAIVKRIIKQVLMGLDYLHRECGIIHTDLKPENVLICINVSETLRKLGLTPSQAANAAGKSSAVPMDIDRSTPQPGSPASTGTSTPITEESLANMTYAQRKKAKYKLKKMGKWNGGTGAKEVNGAGGEDVQAGHEEGQDVEMRDVKEDSVPPVDAPQQQPQQSQQQHSQGQTDKPFDPKFLERKTGARDNDPTGSLPDISAGASANVSANVSRAGSSEKLEVEKGVTDALGRLSEVTLKDALKGLPSVIVPHGGISTDPVEAARGKARLEEERPKEKKDGKEKEKDEAERKKRRKEERKERRMKEDERIQVCLTLFTFLN</sequence>
<feature type="compositionally biased region" description="Low complexity" evidence="10">
    <location>
        <begin position="373"/>
        <end position="388"/>
    </location>
</feature>
<dbReference type="SUPFAM" id="SSF56112">
    <property type="entry name" value="Protein kinase-like (PK-like)"/>
    <property type="match status" value="1"/>
</dbReference>
<dbReference type="GO" id="GO:0005737">
    <property type="term" value="C:cytoplasm"/>
    <property type="evidence" value="ECO:0007669"/>
    <property type="project" value="TreeGrafter"/>
</dbReference>
<evidence type="ECO:0000256" key="10">
    <source>
        <dbReference type="SAM" id="MobiDB-lite"/>
    </source>
</evidence>
<dbReference type="EMBL" id="JADGJD010001991">
    <property type="protein sequence ID" value="KAJ3035929.1"/>
    <property type="molecule type" value="Genomic_DNA"/>
</dbReference>
<feature type="compositionally biased region" description="Low complexity" evidence="10">
    <location>
        <begin position="417"/>
        <end position="432"/>
    </location>
</feature>
<keyword evidence="4 9" id="KW-0547">Nucleotide-binding</keyword>
<feature type="compositionally biased region" description="Basic and acidic residues" evidence="10">
    <location>
        <begin position="433"/>
        <end position="442"/>
    </location>
</feature>
<accession>A0AAD5S2R4</accession>
<evidence type="ECO:0000313" key="13">
    <source>
        <dbReference type="Proteomes" id="UP001212841"/>
    </source>
</evidence>
<feature type="region of interest" description="Disordered" evidence="10">
    <location>
        <begin position="275"/>
        <end position="310"/>
    </location>
</feature>
<comment type="catalytic activity">
    <reaction evidence="7">
        <text>L-threonyl-[protein] + ATP = O-phospho-L-threonyl-[protein] + ADP + H(+)</text>
        <dbReference type="Rhea" id="RHEA:46608"/>
        <dbReference type="Rhea" id="RHEA-COMP:11060"/>
        <dbReference type="Rhea" id="RHEA-COMP:11605"/>
        <dbReference type="ChEBI" id="CHEBI:15378"/>
        <dbReference type="ChEBI" id="CHEBI:30013"/>
        <dbReference type="ChEBI" id="CHEBI:30616"/>
        <dbReference type="ChEBI" id="CHEBI:61977"/>
        <dbReference type="ChEBI" id="CHEBI:456216"/>
        <dbReference type="EC" id="2.7.11.1"/>
    </reaction>
</comment>
<dbReference type="PROSITE" id="PS50011">
    <property type="entry name" value="PROTEIN_KINASE_DOM"/>
    <property type="match status" value="1"/>
</dbReference>
<organism evidence="12 13">
    <name type="scientific">Rhizophlyctis rosea</name>
    <dbReference type="NCBI Taxonomy" id="64517"/>
    <lineage>
        <taxon>Eukaryota</taxon>
        <taxon>Fungi</taxon>
        <taxon>Fungi incertae sedis</taxon>
        <taxon>Chytridiomycota</taxon>
        <taxon>Chytridiomycota incertae sedis</taxon>
        <taxon>Chytridiomycetes</taxon>
        <taxon>Rhizophlyctidales</taxon>
        <taxon>Rhizophlyctidaceae</taxon>
        <taxon>Rhizophlyctis</taxon>
    </lineage>
</organism>
<protein>
    <recommendedName>
        <fullName evidence="1">non-specific serine/threonine protein kinase</fullName>
        <ecNumber evidence="1">2.7.11.1</ecNumber>
    </recommendedName>
</protein>
<dbReference type="InterPro" id="IPR011009">
    <property type="entry name" value="Kinase-like_dom_sf"/>
</dbReference>
<evidence type="ECO:0000256" key="2">
    <source>
        <dbReference type="ARBA" id="ARBA00022527"/>
    </source>
</evidence>
<dbReference type="PROSITE" id="PS00107">
    <property type="entry name" value="PROTEIN_KINASE_ATP"/>
    <property type="match status" value="1"/>
</dbReference>
<evidence type="ECO:0000256" key="5">
    <source>
        <dbReference type="ARBA" id="ARBA00022777"/>
    </source>
</evidence>
<feature type="compositionally biased region" description="Low complexity" evidence="10">
    <location>
        <begin position="28"/>
        <end position="44"/>
    </location>
</feature>
<evidence type="ECO:0000256" key="3">
    <source>
        <dbReference type="ARBA" id="ARBA00022679"/>
    </source>
</evidence>
<dbReference type="InterPro" id="IPR017441">
    <property type="entry name" value="Protein_kinase_ATP_BS"/>
</dbReference>
<dbReference type="GO" id="GO:0004674">
    <property type="term" value="F:protein serine/threonine kinase activity"/>
    <property type="evidence" value="ECO:0007669"/>
    <property type="project" value="UniProtKB-KW"/>
</dbReference>
<comment type="caution">
    <text evidence="12">The sequence shown here is derived from an EMBL/GenBank/DDBJ whole genome shotgun (WGS) entry which is preliminary data.</text>
</comment>
<evidence type="ECO:0000256" key="1">
    <source>
        <dbReference type="ARBA" id="ARBA00012513"/>
    </source>
</evidence>
<feature type="compositionally biased region" description="Basic and acidic residues" evidence="10">
    <location>
        <begin position="478"/>
        <end position="507"/>
    </location>
</feature>
<feature type="compositionally biased region" description="Acidic residues" evidence="10">
    <location>
        <begin position="76"/>
        <end position="91"/>
    </location>
</feature>
<dbReference type="GO" id="GO:0050684">
    <property type="term" value="P:regulation of mRNA processing"/>
    <property type="evidence" value="ECO:0007669"/>
    <property type="project" value="TreeGrafter"/>
</dbReference>
<dbReference type="GO" id="GO:0005524">
    <property type="term" value="F:ATP binding"/>
    <property type="evidence" value="ECO:0007669"/>
    <property type="project" value="UniProtKB-UniRule"/>
</dbReference>
<dbReference type="GO" id="GO:0000245">
    <property type="term" value="P:spliceosomal complex assembly"/>
    <property type="evidence" value="ECO:0007669"/>
    <property type="project" value="TreeGrafter"/>
</dbReference>
<dbReference type="PANTHER" id="PTHR47634">
    <property type="entry name" value="PROTEIN KINASE DOMAIN-CONTAINING PROTEIN-RELATED"/>
    <property type="match status" value="1"/>
</dbReference>
<evidence type="ECO:0000259" key="11">
    <source>
        <dbReference type="PROSITE" id="PS50011"/>
    </source>
</evidence>
<dbReference type="FunFam" id="3.30.200.20:FF:000770">
    <property type="entry name" value="SRSF protein kinase 2"/>
    <property type="match status" value="1"/>
</dbReference>
<dbReference type="InterPro" id="IPR000719">
    <property type="entry name" value="Prot_kinase_dom"/>
</dbReference>
<feature type="compositionally biased region" description="Basic and acidic residues" evidence="10">
    <location>
        <begin position="391"/>
        <end position="408"/>
    </location>
</feature>
<dbReference type="Gene3D" id="1.10.510.10">
    <property type="entry name" value="Transferase(Phosphotransferase) domain 1"/>
    <property type="match status" value="1"/>
</dbReference>
<dbReference type="SMART" id="SM00220">
    <property type="entry name" value="S_TKc"/>
    <property type="match status" value="1"/>
</dbReference>
<keyword evidence="2 12" id="KW-0723">Serine/threonine-protein kinase</keyword>
<name>A0AAD5S2R4_9FUNG</name>
<keyword evidence="5 12" id="KW-0418">Kinase</keyword>
<feature type="compositionally biased region" description="Acidic residues" evidence="10">
    <location>
        <begin position="58"/>
        <end position="67"/>
    </location>
</feature>
<evidence type="ECO:0000313" key="12">
    <source>
        <dbReference type="EMBL" id="KAJ3035929.1"/>
    </source>
</evidence>
<proteinExistence type="predicted"/>
<dbReference type="GO" id="GO:0005634">
    <property type="term" value="C:nucleus"/>
    <property type="evidence" value="ECO:0007669"/>
    <property type="project" value="TreeGrafter"/>
</dbReference>
<feature type="region of interest" description="Disordered" evidence="10">
    <location>
        <begin position="328"/>
        <end position="442"/>
    </location>
</feature>
<dbReference type="PANTHER" id="PTHR47634:SF9">
    <property type="entry name" value="PROTEIN KINASE DOMAIN-CONTAINING PROTEIN-RELATED"/>
    <property type="match status" value="1"/>
</dbReference>
<dbReference type="Pfam" id="PF00069">
    <property type="entry name" value="Pkinase"/>
    <property type="match status" value="1"/>
</dbReference>
<feature type="region of interest" description="Disordered" evidence="10">
    <location>
        <begin position="464"/>
        <end position="522"/>
    </location>
</feature>
<evidence type="ECO:0000256" key="4">
    <source>
        <dbReference type="ARBA" id="ARBA00022741"/>
    </source>
</evidence>
<evidence type="ECO:0000256" key="7">
    <source>
        <dbReference type="ARBA" id="ARBA00047899"/>
    </source>
</evidence>
<keyword evidence="6 9" id="KW-0067">ATP-binding</keyword>
<evidence type="ECO:0000256" key="8">
    <source>
        <dbReference type="ARBA" id="ARBA00048679"/>
    </source>
</evidence>
<dbReference type="InterPro" id="IPR051334">
    <property type="entry name" value="SRPK"/>
</dbReference>
<keyword evidence="3" id="KW-0808">Transferase</keyword>
<dbReference type="InterPro" id="IPR008271">
    <property type="entry name" value="Ser/Thr_kinase_AS"/>
</dbReference>
<feature type="compositionally biased region" description="Polar residues" evidence="10">
    <location>
        <begin position="288"/>
        <end position="310"/>
    </location>
</feature>
<keyword evidence="13" id="KW-1185">Reference proteome</keyword>
<feature type="binding site" evidence="9">
    <location>
        <position position="141"/>
    </location>
    <ligand>
        <name>ATP</name>
        <dbReference type="ChEBI" id="CHEBI:30616"/>
    </ligand>
</feature>
<dbReference type="PROSITE" id="PS00108">
    <property type="entry name" value="PROTEIN_KINASE_ST"/>
    <property type="match status" value="1"/>
</dbReference>
<feature type="region of interest" description="Disordered" evidence="10">
    <location>
        <begin position="1"/>
        <end position="91"/>
    </location>
</feature>
<evidence type="ECO:0000256" key="9">
    <source>
        <dbReference type="PROSITE-ProRule" id="PRU10141"/>
    </source>
</evidence>
<dbReference type="Gene3D" id="3.30.200.20">
    <property type="entry name" value="Phosphorylase Kinase, domain 1"/>
    <property type="match status" value="1"/>
</dbReference>
<dbReference type="Proteomes" id="UP001212841">
    <property type="component" value="Unassembled WGS sequence"/>
</dbReference>
<comment type="catalytic activity">
    <reaction evidence="8">
        <text>L-seryl-[protein] + ATP = O-phospho-L-seryl-[protein] + ADP + H(+)</text>
        <dbReference type="Rhea" id="RHEA:17989"/>
        <dbReference type="Rhea" id="RHEA-COMP:9863"/>
        <dbReference type="Rhea" id="RHEA-COMP:11604"/>
        <dbReference type="ChEBI" id="CHEBI:15378"/>
        <dbReference type="ChEBI" id="CHEBI:29999"/>
        <dbReference type="ChEBI" id="CHEBI:30616"/>
        <dbReference type="ChEBI" id="CHEBI:83421"/>
        <dbReference type="ChEBI" id="CHEBI:456216"/>
        <dbReference type="EC" id="2.7.11.1"/>
    </reaction>
</comment>
<evidence type="ECO:0000256" key="6">
    <source>
        <dbReference type="ARBA" id="ARBA00022840"/>
    </source>
</evidence>
<dbReference type="AlphaFoldDB" id="A0AAD5S2R4"/>
<feature type="compositionally biased region" description="Basic and acidic residues" evidence="10">
    <location>
        <begin position="348"/>
        <end position="366"/>
    </location>
</feature>
<feature type="domain" description="Protein kinase" evidence="11">
    <location>
        <begin position="112"/>
        <end position="416"/>
    </location>
</feature>
<reference evidence="12" key="1">
    <citation type="submission" date="2020-05" db="EMBL/GenBank/DDBJ databases">
        <title>Phylogenomic resolution of chytrid fungi.</title>
        <authorList>
            <person name="Stajich J.E."/>
            <person name="Amses K."/>
            <person name="Simmons R."/>
            <person name="Seto K."/>
            <person name="Myers J."/>
            <person name="Bonds A."/>
            <person name="Quandt C.A."/>
            <person name="Barry K."/>
            <person name="Liu P."/>
            <person name="Grigoriev I."/>
            <person name="Longcore J.E."/>
            <person name="James T.Y."/>
        </authorList>
    </citation>
    <scope>NUCLEOTIDE SEQUENCE</scope>
    <source>
        <strain evidence="12">JEL0318</strain>
    </source>
</reference>